<dbReference type="Pfam" id="PF01578">
    <property type="entry name" value="Cytochrom_C_asm"/>
    <property type="match status" value="1"/>
</dbReference>
<dbReference type="InterPro" id="IPR002541">
    <property type="entry name" value="Cyt_c_assembly"/>
</dbReference>
<keyword evidence="4" id="KW-1185">Reference proteome</keyword>
<evidence type="ECO:0000259" key="2">
    <source>
        <dbReference type="Pfam" id="PF01578"/>
    </source>
</evidence>
<feature type="transmembrane region" description="Helical" evidence="1">
    <location>
        <begin position="36"/>
        <end position="56"/>
    </location>
</feature>
<accession>A0ABU5CE89</accession>
<dbReference type="EMBL" id="JAWDIP010000004">
    <property type="protein sequence ID" value="MDY0396892.1"/>
    <property type="molecule type" value="Genomic_DNA"/>
</dbReference>
<evidence type="ECO:0000313" key="3">
    <source>
        <dbReference type="EMBL" id="MDY0396892.1"/>
    </source>
</evidence>
<evidence type="ECO:0000256" key="1">
    <source>
        <dbReference type="SAM" id="Phobius"/>
    </source>
</evidence>
<keyword evidence="1" id="KW-0812">Transmembrane</keyword>
<dbReference type="Proteomes" id="UP001281447">
    <property type="component" value="Unassembled WGS sequence"/>
</dbReference>
<evidence type="ECO:0000313" key="4">
    <source>
        <dbReference type="Proteomes" id="UP001281447"/>
    </source>
</evidence>
<keyword evidence="1" id="KW-1133">Transmembrane helix</keyword>
<reference evidence="3 4" key="1">
    <citation type="submission" date="2023-10" db="EMBL/GenBank/DDBJ databases">
        <title>Virgibacillus halophilus 5B73C genome.</title>
        <authorList>
            <person name="Miliotis G."/>
            <person name="Sengupta P."/>
            <person name="Hameed A."/>
            <person name="Chuvochina M."/>
            <person name="Mcdonagh F."/>
            <person name="Simpson A.C."/>
            <person name="Singh N.K."/>
            <person name="Rekha P.D."/>
            <person name="Raman K."/>
            <person name="Hugenholtz P."/>
            <person name="Venkateswaran K."/>
        </authorList>
    </citation>
    <scope>NUCLEOTIDE SEQUENCE [LARGE SCALE GENOMIC DNA]</scope>
    <source>
        <strain evidence="3 4">5B73C</strain>
    </source>
</reference>
<feature type="transmembrane region" description="Helical" evidence="1">
    <location>
        <begin position="76"/>
        <end position="101"/>
    </location>
</feature>
<comment type="caution">
    <text evidence="3">The sequence shown here is derived from an EMBL/GenBank/DDBJ whole genome shotgun (WGS) entry which is preliminary data.</text>
</comment>
<feature type="domain" description="Cytochrome c assembly protein" evidence="2">
    <location>
        <begin position="10"/>
        <end position="108"/>
    </location>
</feature>
<gene>
    <name evidence="3" type="primary">ccsA</name>
    <name evidence="3" type="ORF">RWE15_24580</name>
</gene>
<proteinExistence type="predicted"/>
<feature type="transmembrane region" description="Helical" evidence="1">
    <location>
        <begin position="6"/>
        <end position="29"/>
    </location>
</feature>
<organism evidence="3 4">
    <name type="scientific">Tigheibacillus halophilus</name>
    <dbReference type="NCBI Taxonomy" id="361280"/>
    <lineage>
        <taxon>Bacteria</taxon>
        <taxon>Bacillati</taxon>
        <taxon>Bacillota</taxon>
        <taxon>Bacilli</taxon>
        <taxon>Bacillales</taxon>
        <taxon>Bacillaceae</taxon>
        <taxon>Tigheibacillus</taxon>
    </lineage>
</organism>
<keyword evidence="1" id="KW-0472">Membrane</keyword>
<sequence>MIVHQAFPIGTLTDSLFIYSWILIAFSLIINRLFRIHFIVLFTNIFGFLILLLYTVTAAREQMNTSVVNFVNEILVAHIAAAIISYGFFTLAFIFSVMYMLQYRLLKGKKRLEVAEAIR</sequence>
<protein>
    <submittedName>
        <fullName evidence="3">Cytochrome c biogenesis protein CcsA</fullName>
    </submittedName>
</protein>
<name>A0ABU5CE89_9BACI</name>